<organism evidence="1 2">
    <name type="scientific">Petromyces alliaceus</name>
    <name type="common">Aspergillus alliaceus</name>
    <dbReference type="NCBI Taxonomy" id="209559"/>
    <lineage>
        <taxon>Eukaryota</taxon>
        <taxon>Fungi</taxon>
        <taxon>Dikarya</taxon>
        <taxon>Ascomycota</taxon>
        <taxon>Pezizomycotina</taxon>
        <taxon>Eurotiomycetes</taxon>
        <taxon>Eurotiomycetidae</taxon>
        <taxon>Eurotiales</taxon>
        <taxon>Aspergillaceae</taxon>
        <taxon>Aspergillus</taxon>
        <taxon>Aspergillus subgen. Circumdati</taxon>
    </lineage>
</organism>
<dbReference type="Proteomes" id="UP000541154">
    <property type="component" value="Unassembled WGS sequence"/>
</dbReference>
<evidence type="ECO:0000313" key="2">
    <source>
        <dbReference type="Proteomes" id="UP000541154"/>
    </source>
</evidence>
<sequence>MSTTTITTCHENLYSIPIKDAACAMPIGGNNPAINELLLLRRLRRLLQTRARAIWPNISSKRPSREMCGVTPTLNATATRSVLSTEAGTVVATVSETASGSRSSVGASSTSTSGGVVAGLVI</sequence>
<proteinExistence type="predicted"/>
<dbReference type="EMBL" id="SPNV01000268">
    <property type="protein sequence ID" value="KAF5857238.1"/>
    <property type="molecule type" value="Genomic_DNA"/>
</dbReference>
<comment type="caution">
    <text evidence="1">The sequence shown here is derived from an EMBL/GenBank/DDBJ whole genome shotgun (WGS) entry which is preliminary data.</text>
</comment>
<accession>A0A8H6E3M0</accession>
<dbReference type="AlphaFoldDB" id="A0A8H6E3M0"/>
<protein>
    <submittedName>
        <fullName evidence="1">Uncharacterized protein</fullName>
    </submittedName>
</protein>
<gene>
    <name evidence="1" type="ORF">ETB97_006036</name>
</gene>
<name>A0A8H6E3M0_PETAA</name>
<keyword evidence="2" id="KW-1185">Reference proteome</keyword>
<evidence type="ECO:0000313" key="1">
    <source>
        <dbReference type="EMBL" id="KAF5857238.1"/>
    </source>
</evidence>
<reference evidence="1 2" key="1">
    <citation type="submission" date="2019-04" db="EMBL/GenBank/DDBJ databases">
        <title>Aspergillus burnettii sp. nov., novel species from soil in southeast Queensland.</title>
        <authorList>
            <person name="Gilchrist C.L.M."/>
            <person name="Pitt J.I."/>
            <person name="Lange L."/>
            <person name="Lacey H.J."/>
            <person name="Vuong D."/>
            <person name="Midgley D.J."/>
            <person name="Greenfield P."/>
            <person name="Bradbury M."/>
            <person name="Lacey E."/>
            <person name="Busk P.K."/>
            <person name="Pilgaard B."/>
            <person name="Chooi Y.H."/>
            <person name="Piggott A.M."/>
        </authorList>
    </citation>
    <scope>NUCLEOTIDE SEQUENCE [LARGE SCALE GENOMIC DNA]</scope>
    <source>
        <strain evidence="1 2">FRR 5400</strain>
    </source>
</reference>